<evidence type="ECO:0000313" key="4">
    <source>
        <dbReference type="Proteomes" id="UP000542342"/>
    </source>
</evidence>
<feature type="transmembrane region" description="Helical" evidence="2">
    <location>
        <begin position="7"/>
        <end position="26"/>
    </location>
</feature>
<dbReference type="Proteomes" id="UP000542342">
    <property type="component" value="Unassembled WGS sequence"/>
</dbReference>
<accession>A0A7V8VFD7</accession>
<evidence type="ECO:0000256" key="2">
    <source>
        <dbReference type="SAM" id="Phobius"/>
    </source>
</evidence>
<protein>
    <submittedName>
        <fullName evidence="3">Uncharacterized protein</fullName>
    </submittedName>
</protein>
<comment type="caution">
    <text evidence="3">The sequence shown here is derived from an EMBL/GenBank/DDBJ whole genome shotgun (WGS) entry which is preliminary data.</text>
</comment>
<keyword evidence="4" id="KW-1185">Reference proteome</keyword>
<feature type="region of interest" description="Disordered" evidence="1">
    <location>
        <begin position="69"/>
        <end position="89"/>
    </location>
</feature>
<dbReference type="RefSeq" id="WP_194538241.1">
    <property type="nucleotide sequence ID" value="NZ_JACEFB010000008.1"/>
</dbReference>
<organism evidence="3 4">
    <name type="scientific">Thermogemmata fonticola</name>
    <dbReference type="NCBI Taxonomy" id="2755323"/>
    <lineage>
        <taxon>Bacteria</taxon>
        <taxon>Pseudomonadati</taxon>
        <taxon>Planctomycetota</taxon>
        <taxon>Planctomycetia</taxon>
        <taxon>Gemmatales</taxon>
        <taxon>Gemmataceae</taxon>
        <taxon>Thermogemmata</taxon>
    </lineage>
</organism>
<name>A0A7V8VFD7_9BACT</name>
<dbReference type="AlphaFoldDB" id="A0A7V8VFD7"/>
<sequence>MRTFGMVILGLGIVLLIMSIFPVANAETGRALLGWLACMALVPLPMIVLGILLIRRAEDRTRAQAAAAETALAEPGTPPTPASTGIPTPAPADPVRGLLARIQMFDLNQLNWVGWLLFFGTLGFLRLIIFVASAFLDMQNWSRGQKRFAGLLMFLLTVGFFVAGQQLLRLLGISIFRRTSEGQTPATPEEKNDPI</sequence>
<gene>
    <name evidence="3" type="ORF">H0921_11560</name>
</gene>
<keyword evidence="2" id="KW-0472">Membrane</keyword>
<proteinExistence type="predicted"/>
<keyword evidence="2" id="KW-1133">Transmembrane helix</keyword>
<keyword evidence="2" id="KW-0812">Transmembrane</keyword>
<feature type="transmembrane region" description="Helical" evidence="2">
    <location>
        <begin position="112"/>
        <end position="136"/>
    </location>
</feature>
<evidence type="ECO:0000256" key="1">
    <source>
        <dbReference type="SAM" id="MobiDB-lite"/>
    </source>
</evidence>
<feature type="transmembrane region" description="Helical" evidence="2">
    <location>
        <begin position="32"/>
        <end position="54"/>
    </location>
</feature>
<reference evidence="3 4" key="1">
    <citation type="submission" date="2020-07" db="EMBL/GenBank/DDBJ databases">
        <title>Thermogemmata thermophila gen. nov., sp. nov., a novel moderate thermophilic planctomycete from a Kamchatka hot spring.</title>
        <authorList>
            <person name="Elcheninov A.G."/>
            <person name="Podosokorskaya O.A."/>
            <person name="Kovaleva O.L."/>
            <person name="Novikov A."/>
            <person name="Bonch-Osmolovskaya E.A."/>
            <person name="Toshchakov S.V."/>
            <person name="Kublanov I.V."/>
        </authorList>
    </citation>
    <scope>NUCLEOTIDE SEQUENCE [LARGE SCALE GENOMIC DNA]</scope>
    <source>
        <strain evidence="3 4">2918</strain>
    </source>
</reference>
<feature type="transmembrane region" description="Helical" evidence="2">
    <location>
        <begin position="148"/>
        <end position="168"/>
    </location>
</feature>
<dbReference type="EMBL" id="JACEFB010000008">
    <property type="protein sequence ID" value="MBA2226797.1"/>
    <property type="molecule type" value="Genomic_DNA"/>
</dbReference>
<evidence type="ECO:0000313" key="3">
    <source>
        <dbReference type="EMBL" id="MBA2226797.1"/>
    </source>
</evidence>